<dbReference type="Gene3D" id="3.30.700.10">
    <property type="entry name" value="Glycoprotein, Type 4 Pilin"/>
    <property type="match status" value="1"/>
</dbReference>
<evidence type="ECO:0008006" key="4">
    <source>
        <dbReference type="Google" id="ProtNLM"/>
    </source>
</evidence>
<name>A0A2H0XBH0_UNCKA</name>
<comment type="caution">
    <text evidence="2">The sequence shown here is derived from an EMBL/GenBank/DDBJ whole genome shotgun (WGS) entry which is preliminary data.</text>
</comment>
<protein>
    <recommendedName>
        <fullName evidence="4">Type II secretion system protein GspG C-terminal domain-containing protein</fullName>
    </recommendedName>
</protein>
<organism evidence="2 3">
    <name type="scientific">candidate division WWE3 bacterium CG08_land_8_20_14_0_20_41_10</name>
    <dbReference type="NCBI Taxonomy" id="1975085"/>
    <lineage>
        <taxon>Bacteria</taxon>
        <taxon>Katanobacteria</taxon>
    </lineage>
</organism>
<evidence type="ECO:0000256" key="1">
    <source>
        <dbReference type="SAM" id="Phobius"/>
    </source>
</evidence>
<dbReference type="Proteomes" id="UP000231252">
    <property type="component" value="Unassembled WGS sequence"/>
</dbReference>
<dbReference type="EMBL" id="PEYU01000072">
    <property type="protein sequence ID" value="PIS22201.1"/>
    <property type="molecule type" value="Genomic_DNA"/>
</dbReference>
<feature type="transmembrane region" description="Helical" evidence="1">
    <location>
        <begin position="12"/>
        <end position="33"/>
    </location>
</feature>
<keyword evidence="1" id="KW-0472">Membrane</keyword>
<dbReference type="InterPro" id="IPR012902">
    <property type="entry name" value="N_methyl_site"/>
</dbReference>
<dbReference type="SUPFAM" id="SSF54523">
    <property type="entry name" value="Pili subunits"/>
    <property type="match status" value="1"/>
</dbReference>
<dbReference type="PANTHER" id="PTHR30093">
    <property type="entry name" value="GENERAL SECRETION PATHWAY PROTEIN G"/>
    <property type="match status" value="1"/>
</dbReference>
<dbReference type="AlphaFoldDB" id="A0A2H0XBH0"/>
<dbReference type="Pfam" id="PF07963">
    <property type="entry name" value="N_methyl"/>
    <property type="match status" value="1"/>
</dbReference>
<sequence length="157" mass="16933">MKFMKKSSGFTLVELLIVISLIGILTGVTVSVINPKKQRNVAEDGVRQSNLEKYALGIEAYANANGSYPPTITDTTPADNKPDDAEVATFISRIPKDEPTSGVTYPYTVAADKASFGVYVNKVSETGKCFKYLSVWGKIKVCPSANCTEIVDNVACI</sequence>
<dbReference type="PROSITE" id="PS00409">
    <property type="entry name" value="PROKAR_NTER_METHYL"/>
    <property type="match status" value="1"/>
</dbReference>
<evidence type="ECO:0000313" key="3">
    <source>
        <dbReference type="Proteomes" id="UP000231252"/>
    </source>
</evidence>
<keyword evidence="1" id="KW-0812">Transmembrane</keyword>
<proteinExistence type="predicted"/>
<keyword evidence="1" id="KW-1133">Transmembrane helix</keyword>
<reference evidence="3" key="1">
    <citation type="submission" date="2017-09" db="EMBL/GenBank/DDBJ databases">
        <title>Depth-based differentiation of microbial function through sediment-hosted aquifers and enrichment of novel symbionts in the deep terrestrial subsurface.</title>
        <authorList>
            <person name="Probst A.J."/>
            <person name="Ladd B."/>
            <person name="Jarett J.K."/>
            <person name="Geller-Mcgrath D.E."/>
            <person name="Sieber C.M.K."/>
            <person name="Emerson J.B."/>
            <person name="Anantharaman K."/>
            <person name="Thomas B.C."/>
            <person name="Malmstrom R."/>
            <person name="Stieglmeier M."/>
            <person name="Klingl A."/>
            <person name="Woyke T."/>
            <person name="Ryan C.M."/>
            <person name="Banfield J.F."/>
        </authorList>
    </citation>
    <scope>NUCLEOTIDE SEQUENCE [LARGE SCALE GENOMIC DNA]</scope>
</reference>
<dbReference type="InterPro" id="IPR045584">
    <property type="entry name" value="Pilin-like"/>
</dbReference>
<dbReference type="NCBIfam" id="TIGR02532">
    <property type="entry name" value="IV_pilin_GFxxxE"/>
    <property type="match status" value="1"/>
</dbReference>
<accession>A0A2H0XBH0</accession>
<gene>
    <name evidence="2" type="ORF">COT50_03230</name>
</gene>
<evidence type="ECO:0000313" key="2">
    <source>
        <dbReference type="EMBL" id="PIS22201.1"/>
    </source>
</evidence>